<sequence>MHRIVRWLPAVACMAAIFYLSHQTGDDLGTLLPFFQRLLPAMESFDWGHFFAYFGLALTYYWALLPRLSGWGGKALVVLLSVLYGVTDEFHQRFVEGRMSDVRDLRNDAIGAALAMLFVSLPAIDRLLRRASDASKKY</sequence>
<accession>A0A2V5K8Q8</accession>
<dbReference type="Pfam" id="PF04892">
    <property type="entry name" value="VanZ"/>
    <property type="match status" value="1"/>
</dbReference>
<keyword evidence="1" id="KW-0472">Membrane</keyword>
<dbReference type="Proteomes" id="UP000247476">
    <property type="component" value="Unassembled WGS sequence"/>
</dbReference>
<dbReference type="AlphaFoldDB" id="A0A2V5K8Q8"/>
<gene>
    <name evidence="3" type="ORF">DLM86_13210</name>
</gene>
<evidence type="ECO:0000259" key="2">
    <source>
        <dbReference type="Pfam" id="PF04892"/>
    </source>
</evidence>
<dbReference type="EMBL" id="QJVJ01000005">
    <property type="protein sequence ID" value="PYI54424.1"/>
    <property type="molecule type" value="Genomic_DNA"/>
</dbReference>
<dbReference type="NCBIfam" id="NF037970">
    <property type="entry name" value="vanZ_1"/>
    <property type="match status" value="1"/>
</dbReference>
<evidence type="ECO:0000313" key="4">
    <source>
        <dbReference type="Proteomes" id="UP000247476"/>
    </source>
</evidence>
<organism evidence="3 4">
    <name type="scientific">Paenibacillus flagellatus</name>
    <dbReference type="NCBI Taxonomy" id="2211139"/>
    <lineage>
        <taxon>Bacteria</taxon>
        <taxon>Bacillati</taxon>
        <taxon>Bacillota</taxon>
        <taxon>Bacilli</taxon>
        <taxon>Bacillales</taxon>
        <taxon>Paenibacillaceae</taxon>
        <taxon>Paenibacillus</taxon>
    </lineage>
</organism>
<keyword evidence="1" id="KW-1133">Transmembrane helix</keyword>
<evidence type="ECO:0000256" key="1">
    <source>
        <dbReference type="SAM" id="Phobius"/>
    </source>
</evidence>
<evidence type="ECO:0000313" key="3">
    <source>
        <dbReference type="EMBL" id="PYI54424.1"/>
    </source>
</evidence>
<feature type="transmembrane region" description="Helical" evidence="1">
    <location>
        <begin position="71"/>
        <end position="87"/>
    </location>
</feature>
<feature type="transmembrane region" description="Helical" evidence="1">
    <location>
        <begin position="109"/>
        <end position="128"/>
    </location>
</feature>
<dbReference type="OrthoDB" id="291892at2"/>
<feature type="transmembrane region" description="Helical" evidence="1">
    <location>
        <begin position="47"/>
        <end position="64"/>
    </location>
</feature>
<reference evidence="3 4" key="1">
    <citation type="submission" date="2018-05" db="EMBL/GenBank/DDBJ databases">
        <title>Paenibacillus flagellatus sp. nov., isolated from selenium mineral soil.</title>
        <authorList>
            <person name="Dai X."/>
        </authorList>
    </citation>
    <scope>NUCLEOTIDE SEQUENCE [LARGE SCALE GENOMIC DNA]</scope>
    <source>
        <strain evidence="3 4">DXL2</strain>
    </source>
</reference>
<keyword evidence="1" id="KW-0812">Transmembrane</keyword>
<dbReference type="RefSeq" id="WP_110840483.1">
    <property type="nucleotide sequence ID" value="NZ_QJVJ01000005.1"/>
</dbReference>
<dbReference type="InterPro" id="IPR006976">
    <property type="entry name" value="VanZ-like"/>
</dbReference>
<name>A0A2V5K8Q8_9BACL</name>
<feature type="domain" description="VanZ-like" evidence="2">
    <location>
        <begin position="9"/>
        <end position="120"/>
    </location>
</feature>
<comment type="caution">
    <text evidence="3">The sequence shown here is derived from an EMBL/GenBank/DDBJ whole genome shotgun (WGS) entry which is preliminary data.</text>
</comment>
<proteinExistence type="predicted"/>
<protein>
    <recommendedName>
        <fullName evidence="2">VanZ-like domain-containing protein</fullName>
    </recommendedName>
</protein>
<keyword evidence="4" id="KW-1185">Reference proteome</keyword>